<dbReference type="Proteomes" id="UP000813444">
    <property type="component" value="Unassembled WGS sequence"/>
</dbReference>
<comment type="caution">
    <text evidence="1">The sequence shown here is derived from an EMBL/GenBank/DDBJ whole genome shotgun (WGS) entry which is preliminary data.</text>
</comment>
<evidence type="ECO:0000313" key="1">
    <source>
        <dbReference type="EMBL" id="KAH7302841.1"/>
    </source>
</evidence>
<dbReference type="AlphaFoldDB" id="A0A8K0WK04"/>
<dbReference type="EMBL" id="JAGPNK010000052">
    <property type="protein sequence ID" value="KAH7302841.1"/>
    <property type="molecule type" value="Genomic_DNA"/>
</dbReference>
<protein>
    <submittedName>
        <fullName evidence="1">Uncharacterized protein</fullName>
    </submittedName>
</protein>
<sequence>MSQDELVECIQYSMHWDEHDRHVFHVDAFNFGKSLIPFLKPDFEGRDSTFISFLKRYERFRVSNRRIWAYSIRVYYVRKLKEKNCESLRIFSDIEQVMRLVNKQAAAHMKAASAEPGWQQSMRKAGIWDDDESSKLYGLFK</sequence>
<gene>
    <name evidence="1" type="ORF">B0I35DRAFT_501634</name>
</gene>
<dbReference type="OrthoDB" id="5396121at2759"/>
<reference evidence="1" key="1">
    <citation type="journal article" date="2021" name="Nat. Commun.">
        <title>Genetic determinants of endophytism in the Arabidopsis root mycobiome.</title>
        <authorList>
            <person name="Mesny F."/>
            <person name="Miyauchi S."/>
            <person name="Thiergart T."/>
            <person name="Pickel B."/>
            <person name="Atanasova L."/>
            <person name="Karlsson M."/>
            <person name="Huettel B."/>
            <person name="Barry K.W."/>
            <person name="Haridas S."/>
            <person name="Chen C."/>
            <person name="Bauer D."/>
            <person name="Andreopoulos W."/>
            <person name="Pangilinan J."/>
            <person name="LaButti K."/>
            <person name="Riley R."/>
            <person name="Lipzen A."/>
            <person name="Clum A."/>
            <person name="Drula E."/>
            <person name="Henrissat B."/>
            <person name="Kohler A."/>
            <person name="Grigoriev I.V."/>
            <person name="Martin F.M."/>
            <person name="Hacquard S."/>
        </authorList>
    </citation>
    <scope>NUCLEOTIDE SEQUENCE</scope>
    <source>
        <strain evidence="1">MPI-CAGE-CH-0235</strain>
    </source>
</reference>
<name>A0A8K0WK04_9HYPO</name>
<keyword evidence="2" id="KW-1185">Reference proteome</keyword>
<evidence type="ECO:0000313" key="2">
    <source>
        <dbReference type="Proteomes" id="UP000813444"/>
    </source>
</evidence>
<organism evidence="1 2">
    <name type="scientific">Stachybotrys elegans</name>
    <dbReference type="NCBI Taxonomy" id="80388"/>
    <lineage>
        <taxon>Eukaryota</taxon>
        <taxon>Fungi</taxon>
        <taxon>Dikarya</taxon>
        <taxon>Ascomycota</taxon>
        <taxon>Pezizomycotina</taxon>
        <taxon>Sordariomycetes</taxon>
        <taxon>Hypocreomycetidae</taxon>
        <taxon>Hypocreales</taxon>
        <taxon>Stachybotryaceae</taxon>
        <taxon>Stachybotrys</taxon>
    </lineage>
</organism>
<proteinExistence type="predicted"/>
<accession>A0A8K0WK04</accession>